<evidence type="ECO:0000256" key="10">
    <source>
        <dbReference type="ARBA" id="ARBA00023055"/>
    </source>
</evidence>
<dbReference type="SUPFAM" id="SSF56801">
    <property type="entry name" value="Acetyl-CoA synthetase-like"/>
    <property type="match status" value="1"/>
</dbReference>
<proteinExistence type="inferred from homology"/>
<comment type="similarity">
    <text evidence="2">Belongs to the ATP-dependent AMP-binding enzyme family.</text>
</comment>
<dbReference type="GO" id="GO:0005886">
    <property type="term" value="C:plasma membrane"/>
    <property type="evidence" value="ECO:0007669"/>
    <property type="project" value="UniProtKB-SubCell"/>
</dbReference>
<dbReference type="GO" id="GO:0000166">
    <property type="term" value="F:nucleotide binding"/>
    <property type="evidence" value="ECO:0007669"/>
    <property type="project" value="UniProtKB-KW"/>
</dbReference>
<keyword evidence="21" id="KW-1185">Reference proteome</keyword>
<evidence type="ECO:0000259" key="19">
    <source>
        <dbReference type="Pfam" id="PF13193"/>
    </source>
</evidence>
<evidence type="ECO:0000256" key="15">
    <source>
        <dbReference type="ARBA" id="ARBA00036527"/>
    </source>
</evidence>
<keyword evidence="6" id="KW-0812">Transmembrane</keyword>
<dbReference type="InterPro" id="IPR042099">
    <property type="entry name" value="ANL_N_sf"/>
</dbReference>
<dbReference type="EMBL" id="BAAFJT010000040">
    <property type="protein sequence ID" value="GAB0205152.1"/>
    <property type="molecule type" value="Genomic_DNA"/>
</dbReference>
<evidence type="ECO:0000256" key="3">
    <source>
        <dbReference type="ARBA" id="ARBA00022448"/>
    </source>
</evidence>
<dbReference type="Gene3D" id="3.30.300.30">
    <property type="match status" value="1"/>
</dbReference>
<evidence type="ECO:0000256" key="4">
    <source>
        <dbReference type="ARBA" id="ARBA00022475"/>
    </source>
</evidence>
<keyword evidence="4" id="KW-1003">Cell membrane</keyword>
<organism evidence="20 21">
    <name type="scientific">Grus japonensis</name>
    <name type="common">Japanese crane</name>
    <name type="synonym">Red-crowned crane</name>
    <dbReference type="NCBI Taxonomy" id="30415"/>
    <lineage>
        <taxon>Eukaryota</taxon>
        <taxon>Metazoa</taxon>
        <taxon>Chordata</taxon>
        <taxon>Craniata</taxon>
        <taxon>Vertebrata</taxon>
        <taxon>Euteleostomi</taxon>
        <taxon>Archelosauria</taxon>
        <taxon>Archosauria</taxon>
        <taxon>Dinosauria</taxon>
        <taxon>Saurischia</taxon>
        <taxon>Theropoda</taxon>
        <taxon>Coelurosauria</taxon>
        <taxon>Aves</taxon>
        <taxon>Neognathae</taxon>
        <taxon>Neoaves</taxon>
        <taxon>Gruiformes</taxon>
        <taxon>Gruidae</taxon>
        <taxon>Grus</taxon>
    </lineage>
</organism>
<dbReference type="GO" id="GO:0004467">
    <property type="term" value="F:long-chain fatty acid-CoA ligase activity"/>
    <property type="evidence" value="ECO:0007669"/>
    <property type="project" value="UniProtKB-EC"/>
</dbReference>
<keyword evidence="12" id="KW-0472">Membrane</keyword>
<feature type="domain" description="AMP-binding enzyme C-terminal" evidence="19">
    <location>
        <begin position="554"/>
        <end position="630"/>
    </location>
</feature>
<evidence type="ECO:0000256" key="13">
    <source>
        <dbReference type="ARBA" id="ARBA00024484"/>
    </source>
</evidence>
<reference evidence="20 21" key="1">
    <citation type="submission" date="2024-06" db="EMBL/GenBank/DDBJ databases">
        <title>The draft genome of Grus japonensis, version 3.</title>
        <authorList>
            <person name="Nabeshima K."/>
            <person name="Suzuki S."/>
            <person name="Onuma M."/>
        </authorList>
    </citation>
    <scope>NUCLEOTIDE SEQUENCE [LARGE SCALE GENOMIC DNA]</scope>
    <source>
        <strain evidence="20 21">451A</strain>
    </source>
</reference>
<keyword evidence="3" id="KW-0813">Transport</keyword>
<dbReference type="PROSITE" id="PS00455">
    <property type="entry name" value="AMP_BINDING"/>
    <property type="match status" value="1"/>
</dbReference>
<evidence type="ECO:0000256" key="11">
    <source>
        <dbReference type="ARBA" id="ARBA00023098"/>
    </source>
</evidence>
<dbReference type="PANTHER" id="PTHR43107:SF10">
    <property type="entry name" value="LONG-CHAIN FATTY ACID TRANSPORT PROTEIN 6"/>
    <property type="match status" value="1"/>
</dbReference>
<comment type="caution">
    <text evidence="20">The sequence shown here is derived from an EMBL/GenBank/DDBJ whole genome shotgun (WGS) entry which is preliminary data.</text>
</comment>
<dbReference type="Proteomes" id="UP001623348">
    <property type="component" value="Unassembled WGS sequence"/>
</dbReference>
<evidence type="ECO:0000256" key="17">
    <source>
        <dbReference type="ARBA" id="ARBA00048666"/>
    </source>
</evidence>
<evidence type="ECO:0000256" key="9">
    <source>
        <dbReference type="ARBA" id="ARBA00022989"/>
    </source>
</evidence>
<dbReference type="InterPro" id="IPR045851">
    <property type="entry name" value="AMP-bd_C_sf"/>
</dbReference>
<evidence type="ECO:0000256" key="2">
    <source>
        <dbReference type="ARBA" id="ARBA00006432"/>
    </source>
</evidence>
<evidence type="ECO:0000256" key="6">
    <source>
        <dbReference type="ARBA" id="ARBA00022692"/>
    </source>
</evidence>
<feature type="domain" description="AMP-dependent synthetase/ligase" evidence="18">
    <location>
        <begin position="75"/>
        <end position="395"/>
    </location>
</feature>
<comment type="catalytic activity">
    <reaction evidence="15">
        <text>a very long-chain fatty acid + ATP + CoA = a very long-chain fatty acyl-CoA + AMP + diphosphate</text>
        <dbReference type="Rhea" id="RHEA:54536"/>
        <dbReference type="ChEBI" id="CHEBI:30616"/>
        <dbReference type="ChEBI" id="CHEBI:33019"/>
        <dbReference type="ChEBI" id="CHEBI:57287"/>
        <dbReference type="ChEBI" id="CHEBI:58950"/>
        <dbReference type="ChEBI" id="CHEBI:138261"/>
        <dbReference type="ChEBI" id="CHEBI:456215"/>
    </reaction>
    <physiologicalReaction direction="left-to-right" evidence="15">
        <dbReference type="Rhea" id="RHEA:54537"/>
    </physiologicalReaction>
</comment>
<dbReference type="Pfam" id="PF00501">
    <property type="entry name" value="AMP-binding"/>
    <property type="match status" value="1"/>
</dbReference>
<dbReference type="InterPro" id="IPR000873">
    <property type="entry name" value="AMP-dep_synth/lig_dom"/>
</dbReference>
<accession>A0ABC9Y8U9</accession>
<dbReference type="Gene3D" id="3.40.50.12780">
    <property type="entry name" value="N-terminal domain of ligase-like"/>
    <property type="match status" value="1"/>
</dbReference>
<keyword evidence="9" id="KW-1133">Transmembrane helix</keyword>
<evidence type="ECO:0000256" key="14">
    <source>
        <dbReference type="ARBA" id="ARBA00026121"/>
    </source>
</evidence>
<evidence type="ECO:0000313" key="21">
    <source>
        <dbReference type="Proteomes" id="UP001623348"/>
    </source>
</evidence>
<comment type="catalytic activity">
    <reaction evidence="13">
        <text>a long-chain fatty acid + ATP + CoA = a long-chain fatty acyl-CoA + AMP + diphosphate</text>
        <dbReference type="Rhea" id="RHEA:15421"/>
        <dbReference type="ChEBI" id="CHEBI:30616"/>
        <dbReference type="ChEBI" id="CHEBI:33019"/>
        <dbReference type="ChEBI" id="CHEBI:57287"/>
        <dbReference type="ChEBI" id="CHEBI:57560"/>
        <dbReference type="ChEBI" id="CHEBI:83139"/>
        <dbReference type="ChEBI" id="CHEBI:456215"/>
        <dbReference type="EC" id="6.2.1.3"/>
    </reaction>
    <physiologicalReaction direction="left-to-right" evidence="13">
        <dbReference type="Rhea" id="RHEA:15422"/>
    </physiologicalReaction>
</comment>
<evidence type="ECO:0000256" key="7">
    <source>
        <dbReference type="ARBA" id="ARBA00022741"/>
    </source>
</evidence>
<dbReference type="FunFam" id="3.40.50.12780:FF:000005">
    <property type="entry name" value="Solute carrier family 27 member 6"/>
    <property type="match status" value="1"/>
</dbReference>
<dbReference type="Pfam" id="PF13193">
    <property type="entry name" value="AMP-binding_C"/>
    <property type="match status" value="1"/>
</dbReference>
<dbReference type="FunFam" id="3.30.300.30:FF:000002">
    <property type="entry name" value="Long-chain fatty acid transport protein 1"/>
    <property type="match status" value="1"/>
</dbReference>
<dbReference type="AlphaFoldDB" id="A0ABC9Y8U9"/>
<evidence type="ECO:0000313" key="20">
    <source>
        <dbReference type="EMBL" id="GAB0205152.1"/>
    </source>
</evidence>
<evidence type="ECO:0000256" key="5">
    <source>
        <dbReference type="ARBA" id="ARBA00022598"/>
    </source>
</evidence>
<dbReference type="EC" id="6.2.1.3" evidence="14"/>
<keyword evidence="7" id="KW-0547">Nucleotide-binding</keyword>
<evidence type="ECO:0000256" key="12">
    <source>
        <dbReference type="ARBA" id="ARBA00023136"/>
    </source>
</evidence>
<evidence type="ECO:0000256" key="1">
    <source>
        <dbReference type="ARBA" id="ARBA00004651"/>
    </source>
</evidence>
<dbReference type="InterPro" id="IPR020845">
    <property type="entry name" value="AMP-binding_CS"/>
</dbReference>
<protein>
    <recommendedName>
        <fullName evidence="14">long-chain-fatty-acid--CoA ligase</fullName>
        <ecNumber evidence="14">6.2.1.3</ecNumber>
    </recommendedName>
    <alternativeName>
        <fullName evidence="16">Long-chain-fatty-acid--CoA ligase</fullName>
    </alternativeName>
</protein>
<comment type="catalytic activity">
    <reaction evidence="17">
        <text>tetracosanoate + ATP + CoA = tetracosanoyl-CoA + AMP + diphosphate</text>
        <dbReference type="Rhea" id="RHEA:33639"/>
        <dbReference type="ChEBI" id="CHEBI:30616"/>
        <dbReference type="ChEBI" id="CHEBI:31014"/>
        <dbReference type="ChEBI" id="CHEBI:33019"/>
        <dbReference type="ChEBI" id="CHEBI:57287"/>
        <dbReference type="ChEBI" id="CHEBI:65052"/>
        <dbReference type="ChEBI" id="CHEBI:456215"/>
    </reaction>
    <physiologicalReaction direction="left-to-right" evidence="17">
        <dbReference type="Rhea" id="RHEA:33640"/>
    </physiologicalReaction>
</comment>
<keyword evidence="8" id="KW-0276">Fatty acid metabolism</keyword>
<evidence type="ECO:0000256" key="16">
    <source>
        <dbReference type="ARBA" id="ARBA00041297"/>
    </source>
</evidence>
<gene>
    <name evidence="20" type="ORF">GRJ2_002980800</name>
</gene>
<evidence type="ECO:0000256" key="8">
    <source>
        <dbReference type="ARBA" id="ARBA00022832"/>
    </source>
</evidence>
<dbReference type="GO" id="GO:0006869">
    <property type="term" value="P:lipid transport"/>
    <property type="evidence" value="ECO:0007669"/>
    <property type="project" value="UniProtKB-KW"/>
</dbReference>
<dbReference type="InterPro" id="IPR025110">
    <property type="entry name" value="AMP-bd_C"/>
</dbReference>
<comment type="subcellular location">
    <subcellularLocation>
        <location evidence="1">Cell membrane</location>
        <topology evidence="1">Multi-pass membrane protein</topology>
    </subcellularLocation>
</comment>
<evidence type="ECO:0000259" key="18">
    <source>
        <dbReference type="Pfam" id="PF00501"/>
    </source>
</evidence>
<keyword evidence="11" id="KW-0443">Lipid metabolism</keyword>
<dbReference type="PANTHER" id="PTHR43107">
    <property type="entry name" value="LONG-CHAIN FATTY ACID TRANSPORT PROTEIN"/>
    <property type="match status" value="1"/>
</dbReference>
<keyword evidence="5" id="KW-0436">Ligase</keyword>
<keyword evidence="10" id="KW-0445">Lipid transport</keyword>
<name>A0ABC9Y8U9_GRUJA</name>
<sequence length="678" mass="77040">MSGWDDLYPLPVLPSWLPGTAVAIVSLHLIQKLFFPYFWADLRYLLKVLTYGLRVEMYRLQGRIVTILDKFVKLAEKQPHKPFLIYEGKVHTYRDVDRRSNRIAQVFLHHGALKKSDTVALLMSNEPDFIHVWFGLAKLGCVVAFLNFNVRSRSLLHCVSSCEPKILVVGADLLGTLEEILPNLQKDLSVWIMTKDSTFPSVHTLLDKIEAASEDPVPVNRRSANNLKSSVLYIFTSGTTGLPKAAVISHMQVLKGAAGLWAFGATAEDIIYITLPLYHSAASLLGIGGCIELGATCVLKKKFSASQFWSDCKKYNVTVIQYIGELCRYLCSQPVKEGEKNHKVRLAVGNGVRNDVWREFLGRFGPVKICEFYGATEGNICFMNHTGKIGSVGRTNFFYKLFFPFDLIKYNFQKDEPIRNKQGWCEKVKKDDSSERKLMSHQEEMEKTGNSSGRIVLCLYGHFACRDDYMNCKVVEIGEAGLLISKVNAKNPFFGYAGNKRHTEKKLLCEVFKKGDLYFNTGDLMVQDHENFLYFWDRTGDTFRWKGENVATTEVSDVIVMLDFIQEVNVYGVSVPDHEGKAGMASLILKQNTSLDLEQMYKQVVTYLPSYACPLFLRVQKKMEMTGTFKQQKLRLVDEGFNPSTITDPLYFLDNSKKAYVLLTKEVYELILFGKMKL</sequence>